<dbReference type="EMBL" id="FMZA01000004">
    <property type="protein sequence ID" value="SDC18366.1"/>
    <property type="molecule type" value="Genomic_DNA"/>
</dbReference>
<keyword evidence="1" id="KW-0812">Transmembrane</keyword>
<evidence type="ECO:0000256" key="1">
    <source>
        <dbReference type="SAM" id="Phobius"/>
    </source>
</evidence>
<evidence type="ECO:0000313" key="3">
    <source>
        <dbReference type="Proteomes" id="UP000199387"/>
    </source>
</evidence>
<dbReference type="AlphaFoldDB" id="A0A1G6JK88"/>
<protein>
    <submittedName>
        <fullName evidence="2">Uncharacterized protein</fullName>
    </submittedName>
</protein>
<accession>A0A1G6JK88</accession>
<name>A0A1G6JK88_9BACL</name>
<sequence>MDCQKEDFISEDVENLEEPELYGILIGLGLWGATLISYIVLVRLNWIAGL</sequence>
<proteinExistence type="predicted"/>
<keyword evidence="1" id="KW-1133">Transmembrane helix</keyword>
<organism evidence="2 3">
    <name type="scientific">Melghirimyces thermohalophilus</name>
    <dbReference type="NCBI Taxonomy" id="1236220"/>
    <lineage>
        <taxon>Bacteria</taxon>
        <taxon>Bacillati</taxon>
        <taxon>Bacillota</taxon>
        <taxon>Bacilli</taxon>
        <taxon>Bacillales</taxon>
        <taxon>Thermoactinomycetaceae</taxon>
        <taxon>Melghirimyces</taxon>
    </lineage>
</organism>
<reference evidence="2 3" key="1">
    <citation type="submission" date="2016-10" db="EMBL/GenBank/DDBJ databases">
        <authorList>
            <person name="de Groot N.N."/>
        </authorList>
    </citation>
    <scope>NUCLEOTIDE SEQUENCE [LARGE SCALE GENOMIC DNA]</scope>
    <source>
        <strain evidence="2 3">DSM 45514</strain>
    </source>
</reference>
<dbReference type="Proteomes" id="UP000199387">
    <property type="component" value="Unassembled WGS sequence"/>
</dbReference>
<gene>
    <name evidence="2" type="ORF">SAMN04488112_10452</name>
</gene>
<feature type="transmembrane region" description="Helical" evidence="1">
    <location>
        <begin position="21"/>
        <end position="41"/>
    </location>
</feature>
<keyword evidence="1" id="KW-0472">Membrane</keyword>
<dbReference type="STRING" id="1236220.SAMN04488112_10452"/>
<keyword evidence="3" id="KW-1185">Reference proteome</keyword>
<dbReference type="RefSeq" id="WP_176757799.1">
    <property type="nucleotide sequence ID" value="NZ_FMZA01000004.1"/>
</dbReference>
<evidence type="ECO:0000313" key="2">
    <source>
        <dbReference type="EMBL" id="SDC18366.1"/>
    </source>
</evidence>